<feature type="transmembrane region" description="Helical" evidence="14">
    <location>
        <begin position="21"/>
        <end position="49"/>
    </location>
</feature>
<dbReference type="PANTHER" id="PTHR47984">
    <property type="entry name" value="OS01G0323000 PROTEIN"/>
    <property type="match status" value="1"/>
</dbReference>
<evidence type="ECO:0000256" key="3">
    <source>
        <dbReference type="ARBA" id="ARBA00022553"/>
    </source>
</evidence>
<evidence type="ECO:0000259" key="15">
    <source>
        <dbReference type="PROSITE" id="PS50011"/>
    </source>
</evidence>
<keyword evidence="9 14" id="KW-1133">Transmembrane helix</keyword>
<evidence type="ECO:0000256" key="7">
    <source>
        <dbReference type="ARBA" id="ARBA00022777"/>
    </source>
</evidence>
<keyword evidence="8 13" id="KW-0067">ATP-binding</keyword>
<evidence type="ECO:0000256" key="1">
    <source>
        <dbReference type="ARBA" id="ARBA00004167"/>
    </source>
</evidence>
<dbReference type="InterPro" id="IPR052232">
    <property type="entry name" value="RLK_Ser/Thr-Kinase"/>
</dbReference>
<dbReference type="PIRSF" id="PIRSF000615">
    <property type="entry name" value="TyrPK_CSF1-R"/>
    <property type="match status" value="1"/>
</dbReference>
<dbReference type="PROSITE" id="PS00107">
    <property type="entry name" value="PROTEIN_KINASE_ATP"/>
    <property type="match status" value="1"/>
</dbReference>
<evidence type="ECO:0000256" key="9">
    <source>
        <dbReference type="ARBA" id="ARBA00022989"/>
    </source>
</evidence>
<evidence type="ECO:0000256" key="6">
    <source>
        <dbReference type="ARBA" id="ARBA00022741"/>
    </source>
</evidence>
<evidence type="ECO:0000256" key="14">
    <source>
        <dbReference type="SAM" id="Phobius"/>
    </source>
</evidence>
<comment type="catalytic activity">
    <reaction evidence="11">
        <text>L-threonyl-[protein] + ATP = O-phospho-L-threonyl-[protein] + ADP + H(+)</text>
        <dbReference type="Rhea" id="RHEA:46608"/>
        <dbReference type="Rhea" id="RHEA-COMP:11060"/>
        <dbReference type="Rhea" id="RHEA-COMP:11605"/>
        <dbReference type="ChEBI" id="CHEBI:15378"/>
        <dbReference type="ChEBI" id="CHEBI:30013"/>
        <dbReference type="ChEBI" id="CHEBI:30616"/>
        <dbReference type="ChEBI" id="CHEBI:61977"/>
        <dbReference type="ChEBI" id="CHEBI:456216"/>
        <dbReference type="EC" id="2.7.11.1"/>
    </reaction>
</comment>
<dbReference type="PROSITE" id="PS50011">
    <property type="entry name" value="PROTEIN_KINASE_DOM"/>
    <property type="match status" value="1"/>
</dbReference>
<keyword evidence="4" id="KW-0808">Transferase</keyword>
<dbReference type="InterPro" id="IPR011009">
    <property type="entry name" value="Kinase-like_dom_sf"/>
</dbReference>
<keyword evidence="7" id="KW-0418">Kinase</keyword>
<evidence type="ECO:0000256" key="4">
    <source>
        <dbReference type="ARBA" id="ARBA00022679"/>
    </source>
</evidence>
<dbReference type="InterPro" id="IPR017441">
    <property type="entry name" value="Protein_kinase_ATP_BS"/>
</dbReference>
<organism evidence="16 17">
    <name type="scientific">Hevea brasiliensis</name>
    <name type="common">Para rubber tree</name>
    <name type="synonym">Siphonia brasiliensis</name>
    <dbReference type="NCBI Taxonomy" id="3981"/>
    <lineage>
        <taxon>Eukaryota</taxon>
        <taxon>Viridiplantae</taxon>
        <taxon>Streptophyta</taxon>
        <taxon>Embryophyta</taxon>
        <taxon>Tracheophyta</taxon>
        <taxon>Spermatophyta</taxon>
        <taxon>Magnoliopsida</taxon>
        <taxon>eudicotyledons</taxon>
        <taxon>Gunneridae</taxon>
        <taxon>Pentapetalae</taxon>
        <taxon>rosids</taxon>
        <taxon>fabids</taxon>
        <taxon>Malpighiales</taxon>
        <taxon>Euphorbiaceae</taxon>
        <taxon>Crotonoideae</taxon>
        <taxon>Micrandreae</taxon>
        <taxon>Hevea</taxon>
    </lineage>
</organism>
<dbReference type="SUPFAM" id="SSF56112">
    <property type="entry name" value="Protein kinase-like (PK-like)"/>
    <property type="match status" value="1"/>
</dbReference>
<dbReference type="Gene3D" id="3.30.200.20">
    <property type="entry name" value="Phosphorylase Kinase, domain 1"/>
    <property type="match status" value="1"/>
</dbReference>
<comment type="catalytic activity">
    <reaction evidence="12">
        <text>L-seryl-[protein] + ATP = O-phospho-L-seryl-[protein] + ADP + H(+)</text>
        <dbReference type="Rhea" id="RHEA:17989"/>
        <dbReference type="Rhea" id="RHEA-COMP:9863"/>
        <dbReference type="Rhea" id="RHEA-COMP:11604"/>
        <dbReference type="ChEBI" id="CHEBI:15378"/>
        <dbReference type="ChEBI" id="CHEBI:29999"/>
        <dbReference type="ChEBI" id="CHEBI:30616"/>
        <dbReference type="ChEBI" id="CHEBI:83421"/>
        <dbReference type="ChEBI" id="CHEBI:456216"/>
        <dbReference type="EC" id="2.7.11.1"/>
    </reaction>
</comment>
<dbReference type="Proteomes" id="UP001174677">
    <property type="component" value="Chromosome 17"/>
</dbReference>
<evidence type="ECO:0000313" key="17">
    <source>
        <dbReference type="Proteomes" id="UP001174677"/>
    </source>
</evidence>
<protein>
    <recommendedName>
        <fullName evidence="2">non-specific serine/threonine protein kinase</fullName>
        <ecNumber evidence="2">2.7.11.1</ecNumber>
    </recommendedName>
</protein>
<evidence type="ECO:0000256" key="13">
    <source>
        <dbReference type="PROSITE-ProRule" id="PRU10141"/>
    </source>
</evidence>
<accession>A0ABQ9KHL8</accession>
<keyword evidence="6 13" id="KW-0547">Nucleotide-binding</keyword>
<keyword evidence="3" id="KW-0597">Phosphoprotein</keyword>
<keyword evidence="10 14" id="KW-0472">Membrane</keyword>
<dbReference type="Pfam" id="PF07714">
    <property type="entry name" value="PK_Tyr_Ser-Thr"/>
    <property type="match status" value="1"/>
</dbReference>
<proteinExistence type="predicted"/>
<evidence type="ECO:0000256" key="11">
    <source>
        <dbReference type="ARBA" id="ARBA00047899"/>
    </source>
</evidence>
<comment type="subcellular location">
    <subcellularLocation>
        <location evidence="1">Membrane</location>
        <topology evidence="1">Single-pass membrane protein</topology>
    </subcellularLocation>
</comment>
<evidence type="ECO:0000256" key="10">
    <source>
        <dbReference type="ARBA" id="ARBA00023136"/>
    </source>
</evidence>
<gene>
    <name evidence="16" type="ORF">P3X46_030541</name>
</gene>
<keyword evidence="17" id="KW-1185">Reference proteome</keyword>
<dbReference type="EC" id="2.7.11.1" evidence="2"/>
<name>A0ABQ9KHL8_HEVBR</name>
<dbReference type="Gene3D" id="1.10.510.10">
    <property type="entry name" value="Transferase(Phosphotransferase) domain 1"/>
    <property type="match status" value="1"/>
</dbReference>
<evidence type="ECO:0000256" key="8">
    <source>
        <dbReference type="ARBA" id="ARBA00022840"/>
    </source>
</evidence>
<dbReference type="InterPro" id="IPR001245">
    <property type="entry name" value="Ser-Thr/Tyr_kinase_cat_dom"/>
</dbReference>
<evidence type="ECO:0000313" key="16">
    <source>
        <dbReference type="EMBL" id="KAJ9139844.1"/>
    </source>
</evidence>
<keyword evidence="5 14" id="KW-0812">Transmembrane</keyword>
<evidence type="ECO:0000256" key="5">
    <source>
        <dbReference type="ARBA" id="ARBA00022692"/>
    </source>
</evidence>
<dbReference type="EMBL" id="JARPOI010000017">
    <property type="protein sequence ID" value="KAJ9139844.1"/>
    <property type="molecule type" value="Genomic_DNA"/>
</dbReference>
<evidence type="ECO:0000256" key="12">
    <source>
        <dbReference type="ARBA" id="ARBA00048679"/>
    </source>
</evidence>
<evidence type="ECO:0000256" key="2">
    <source>
        <dbReference type="ARBA" id="ARBA00012513"/>
    </source>
</evidence>
<feature type="domain" description="Protein kinase" evidence="15">
    <location>
        <begin position="158"/>
        <end position="432"/>
    </location>
</feature>
<dbReference type="CDD" id="cd14066">
    <property type="entry name" value="STKc_IRAK"/>
    <property type="match status" value="1"/>
</dbReference>
<feature type="binding site" evidence="13">
    <location>
        <position position="186"/>
    </location>
    <ligand>
        <name>ATP</name>
        <dbReference type="ChEBI" id="CHEBI:30616"/>
    </ligand>
</feature>
<sequence length="480" mass="54231">MSFHESSLNRNLLKHTSFFGIRLWVVLVAFILLFTVLILIVIFLCIIYLCRQKSKSFEPRFRLPNAVSCNNYRGSFSSSSLDKRLLSCRMSEVEMNIAKLDHHNPLVSPQASEMMITTQGSGDVDDLESDGRSCPLVLNVGRGNRFALRDMDVVTNGFADQNVIGNGDYGVAYRGILLDATRVAVKRLFNKSCQAKDFVAEVEVIGHVRHKNLVKLLGYCMEGGYRMLVNEYVDNGNLQRWLHGCPEQASPLTWGMRMNIIQGVAKGLAYLHEDIEPKIVHRNIKSSNILLDQHWNPKISDFGIVKLFGPEGNDIAARLMGKSGYLSPEYASNGVLDEKTDVYSFGILIMEIICGRTPVDHNHPHVYLIDWLKSMVANKKIMYVADPKLAEMPSSKELKRILLLALRCADPNIKHRPTMGDVIHMLEPRDLLLNDEHRIRRGSSSHRSCSQESRIVAKSGESDFNTCEKESNCNVYQKMI</sequence>
<reference evidence="16" key="1">
    <citation type="journal article" date="2023" name="Plant Biotechnol. J.">
        <title>Chromosome-level wild Hevea brasiliensis genome provides new tools for genomic-assisted breeding and valuable loci to elevate rubber yield.</title>
        <authorList>
            <person name="Cheng H."/>
            <person name="Song X."/>
            <person name="Hu Y."/>
            <person name="Wu T."/>
            <person name="Yang Q."/>
            <person name="An Z."/>
            <person name="Feng S."/>
            <person name="Deng Z."/>
            <person name="Wu W."/>
            <person name="Zeng X."/>
            <person name="Tu M."/>
            <person name="Wang X."/>
            <person name="Huang H."/>
        </authorList>
    </citation>
    <scope>NUCLEOTIDE SEQUENCE</scope>
    <source>
        <strain evidence="16">MT/VB/25A 57/8</strain>
    </source>
</reference>
<dbReference type="InterPro" id="IPR000719">
    <property type="entry name" value="Prot_kinase_dom"/>
</dbReference>
<comment type="caution">
    <text evidence="16">The sequence shown here is derived from an EMBL/GenBank/DDBJ whole genome shotgun (WGS) entry which is preliminary data.</text>
</comment>
<dbReference type="PANTHER" id="PTHR47984:SF15">
    <property type="entry name" value="PROTEIN KINASE DOMAIN-CONTAINING PROTEIN"/>
    <property type="match status" value="1"/>
</dbReference>